<dbReference type="NCBIfam" id="TIGR00275">
    <property type="entry name" value="aminoacetone oxidase family FAD-binding enzyme"/>
    <property type="match status" value="1"/>
</dbReference>
<dbReference type="PANTHER" id="PTHR42887">
    <property type="entry name" value="OS12G0638800 PROTEIN"/>
    <property type="match status" value="1"/>
</dbReference>
<dbReference type="InterPro" id="IPR057661">
    <property type="entry name" value="RsdA/BaiN/AoA(So)_Rossmann"/>
</dbReference>
<evidence type="ECO:0000259" key="5">
    <source>
        <dbReference type="Pfam" id="PF22780"/>
    </source>
</evidence>
<evidence type="ECO:0000256" key="1">
    <source>
        <dbReference type="ARBA" id="ARBA00001974"/>
    </source>
</evidence>
<dbReference type="PRINTS" id="PR00411">
    <property type="entry name" value="PNDRDTASEI"/>
</dbReference>
<dbReference type="STRING" id="1121959.SAMN02746009_01384"/>
<dbReference type="EMBL" id="FRAS01000005">
    <property type="protein sequence ID" value="SHK69411.1"/>
    <property type="molecule type" value="Genomic_DNA"/>
</dbReference>
<evidence type="ECO:0000259" key="4">
    <source>
        <dbReference type="Pfam" id="PF03486"/>
    </source>
</evidence>
<evidence type="ECO:0008006" key="8">
    <source>
        <dbReference type="Google" id="ProtNLM"/>
    </source>
</evidence>
<evidence type="ECO:0000256" key="2">
    <source>
        <dbReference type="ARBA" id="ARBA00022630"/>
    </source>
</evidence>
<feature type="domain" description="RsdA/BaiN/AoA(So)-like Rossmann fold-like" evidence="4">
    <location>
        <begin position="23"/>
        <end position="424"/>
    </location>
</feature>
<dbReference type="Pfam" id="PF03486">
    <property type="entry name" value="HI0933_like"/>
    <property type="match status" value="1"/>
</dbReference>
<proteinExistence type="predicted"/>
<dbReference type="InterPro" id="IPR036188">
    <property type="entry name" value="FAD/NAD-bd_sf"/>
</dbReference>
<name>A0A1M6UJP8_9BACT</name>
<dbReference type="InterPro" id="IPR055178">
    <property type="entry name" value="RsdA/BaiN/AoA(So)-like_dom"/>
</dbReference>
<evidence type="ECO:0000256" key="3">
    <source>
        <dbReference type="ARBA" id="ARBA00022827"/>
    </source>
</evidence>
<sequence>MQANARGNAAGRTFAFVNDFNSTVAVLGGGAAGFFGAIACAEANPRLTVYLIEKTGKLLSKVRISGGGRCNVTHAADTPAQLVQHYPRGARQLKEPFRQFDAQATIRWFGQRGVQLKTEPDGRMFPVTDSSETIAQCLLDAARQAGVRILTQTQPGQIEVLPAGGFRLHLTGAHPGEMTVGRLLIATGGAPKAEQYEWLRQLGHTVAAPVPSLFTFNVPDSPLRELPGVSVPQARVRVAGEKLEYEGPVLVTHWGVSGPAVLKLSAWGARRLHELGYQSTALINWIPEHTEETLRTWLRDYREQNGRKVVVSNPLFGLPQRLWRTLAEQAGVAPEVRWNELPAKPQNRLIEALLNTALPVRGKTTYKDEFVTCGGIVLSEVDMKTMESRRVPGLHFAGEVLDIDGITGGFNFQAAWTTGYLAGRAIGQSGT</sequence>
<evidence type="ECO:0000313" key="7">
    <source>
        <dbReference type="Proteomes" id="UP000183947"/>
    </source>
</evidence>
<keyword evidence="7" id="KW-1185">Reference proteome</keyword>
<evidence type="ECO:0000313" key="6">
    <source>
        <dbReference type="EMBL" id="SHK69411.1"/>
    </source>
</evidence>
<dbReference type="Pfam" id="PF22780">
    <property type="entry name" value="HI0933_like_1st"/>
    <property type="match status" value="1"/>
</dbReference>
<dbReference type="Gene3D" id="2.40.30.10">
    <property type="entry name" value="Translation factors"/>
    <property type="match status" value="1"/>
</dbReference>
<dbReference type="PRINTS" id="PR00368">
    <property type="entry name" value="FADPNR"/>
</dbReference>
<dbReference type="Proteomes" id="UP000183947">
    <property type="component" value="Unassembled WGS sequence"/>
</dbReference>
<dbReference type="InterPro" id="IPR004792">
    <property type="entry name" value="BaiN-like"/>
</dbReference>
<keyword evidence="3" id="KW-0274">FAD</keyword>
<dbReference type="Gene3D" id="3.50.50.60">
    <property type="entry name" value="FAD/NAD(P)-binding domain"/>
    <property type="match status" value="1"/>
</dbReference>
<comment type="cofactor">
    <cofactor evidence="1">
        <name>FAD</name>
        <dbReference type="ChEBI" id="CHEBI:57692"/>
    </cofactor>
</comment>
<dbReference type="AlphaFoldDB" id="A0A1M6UJP8"/>
<dbReference type="PANTHER" id="PTHR42887:SF2">
    <property type="entry name" value="OS12G0638800 PROTEIN"/>
    <property type="match status" value="1"/>
</dbReference>
<accession>A0A1M6UJP8</accession>
<feature type="domain" description="RsdA/BaiN/AoA(So)-like insert" evidence="5">
    <location>
        <begin position="210"/>
        <end position="371"/>
    </location>
</feature>
<protein>
    <recommendedName>
        <fullName evidence="8">Flavoprotein, HI0933 family</fullName>
    </recommendedName>
</protein>
<dbReference type="InterPro" id="IPR023166">
    <property type="entry name" value="BaiN-like_dom_sf"/>
</dbReference>
<dbReference type="SUPFAM" id="SSF51905">
    <property type="entry name" value="FAD/NAD(P)-binding domain"/>
    <property type="match status" value="1"/>
</dbReference>
<reference evidence="7" key="1">
    <citation type="submission" date="2016-11" db="EMBL/GenBank/DDBJ databases">
        <authorList>
            <person name="Varghese N."/>
            <person name="Submissions S."/>
        </authorList>
    </citation>
    <scope>NUCLEOTIDE SEQUENCE [LARGE SCALE GENOMIC DNA]</scope>
    <source>
        <strain evidence="7">DSM 18569</strain>
    </source>
</reference>
<organism evidence="6 7">
    <name type="scientific">Hymenobacter psychrotolerans DSM 18569</name>
    <dbReference type="NCBI Taxonomy" id="1121959"/>
    <lineage>
        <taxon>Bacteria</taxon>
        <taxon>Pseudomonadati</taxon>
        <taxon>Bacteroidota</taxon>
        <taxon>Cytophagia</taxon>
        <taxon>Cytophagales</taxon>
        <taxon>Hymenobacteraceae</taxon>
        <taxon>Hymenobacter</taxon>
    </lineage>
</organism>
<dbReference type="SUPFAM" id="SSF160996">
    <property type="entry name" value="HI0933 insert domain-like"/>
    <property type="match status" value="1"/>
</dbReference>
<keyword evidence="2" id="KW-0285">Flavoprotein</keyword>
<gene>
    <name evidence="6" type="ORF">SAMN02746009_01384</name>
</gene>
<dbReference type="Gene3D" id="1.10.8.260">
    <property type="entry name" value="HI0933 insert domain-like"/>
    <property type="match status" value="1"/>
</dbReference>